<protein>
    <submittedName>
        <fullName evidence="5">Alpha/beta hydrolase</fullName>
    </submittedName>
</protein>
<evidence type="ECO:0000259" key="4">
    <source>
        <dbReference type="Pfam" id="PF07859"/>
    </source>
</evidence>
<evidence type="ECO:0000313" key="5">
    <source>
        <dbReference type="EMBL" id="OIJ24389.1"/>
    </source>
</evidence>
<dbReference type="Proteomes" id="UP000033772">
    <property type="component" value="Unassembled WGS sequence"/>
</dbReference>
<dbReference type="PANTHER" id="PTHR48081:SF30">
    <property type="entry name" value="ACETYL-HYDROLASE LIPR-RELATED"/>
    <property type="match status" value="1"/>
</dbReference>
<dbReference type="GO" id="GO:0004806">
    <property type="term" value="F:triacylglycerol lipase activity"/>
    <property type="evidence" value="ECO:0007669"/>
    <property type="project" value="TreeGrafter"/>
</dbReference>
<keyword evidence="2 5" id="KW-0378">Hydrolase</keyword>
<dbReference type="SUPFAM" id="SSF53474">
    <property type="entry name" value="alpha/beta-Hydrolases"/>
    <property type="match status" value="1"/>
</dbReference>
<dbReference type="InterPro" id="IPR050300">
    <property type="entry name" value="GDXG_lipolytic_enzyme"/>
</dbReference>
<evidence type="ECO:0000256" key="2">
    <source>
        <dbReference type="ARBA" id="ARBA00022801"/>
    </source>
</evidence>
<dbReference type="PROSITE" id="PS01174">
    <property type="entry name" value="LIPASE_GDXG_SER"/>
    <property type="match status" value="1"/>
</dbReference>
<organism evidence="5 6">
    <name type="scientific">Nocardioides luteus</name>
    <dbReference type="NCBI Taxonomy" id="1844"/>
    <lineage>
        <taxon>Bacteria</taxon>
        <taxon>Bacillati</taxon>
        <taxon>Actinomycetota</taxon>
        <taxon>Actinomycetes</taxon>
        <taxon>Propionibacteriales</taxon>
        <taxon>Nocardioidaceae</taxon>
        <taxon>Nocardioides</taxon>
    </lineage>
</organism>
<evidence type="ECO:0000256" key="3">
    <source>
        <dbReference type="PROSITE-ProRule" id="PRU10038"/>
    </source>
</evidence>
<dbReference type="OrthoDB" id="128186at2"/>
<dbReference type="EMBL" id="JZDQ02000040">
    <property type="protein sequence ID" value="OIJ24389.1"/>
    <property type="molecule type" value="Genomic_DNA"/>
</dbReference>
<sequence>MSKKQRDALDAAIRAYPFDPTVSVEEARAGFEEGQTLPLSSEARPVTIGGISGLELYPDATEGTLLYIHGGGYVVGSARTGASLADGLAGRAGLRAVSIDYRLAPEAPYPAAVEDGLAAYRGLLDAGVEPERLVLAGDSAGGGLTMATLLAARSAGLPQPAAAVLFSPWTDLTLSGATIETKVDADPLFDRAALEWFAGRYLGSADPADPLISPAFADLAGLPPLLIQVGSHEVLLDDSVRLAARAAEADVEVILEVGAELPHVFQNQAGSLDEADAALDRASRFLTERLAGALAR</sequence>
<proteinExistence type="inferred from homology"/>
<dbReference type="PROSITE" id="PS01173">
    <property type="entry name" value="LIPASE_GDXG_HIS"/>
    <property type="match status" value="1"/>
</dbReference>
<feature type="domain" description="Alpha/beta hydrolase fold-3" evidence="4">
    <location>
        <begin position="65"/>
        <end position="266"/>
    </location>
</feature>
<reference evidence="5" key="1">
    <citation type="submission" date="2016-10" db="EMBL/GenBank/DDBJ databases">
        <title>Draft Genome Sequence of Nocardioides luteus Strain BAFB, an Alkane-Degrading Bacterium Isolated from JP-7 Polluted Soil.</title>
        <authorList>
            <person name="Brown L."/>
            <person name="Ruiz O.N."/>
            <person name="Gunasekera T."/>
        </authorList>
    </citation>
    <scope>NUCLEOTIDE SEQUENCE [LARGE SCALE GENOMIC DNA]</scope>
    <source>
        <strain evidence="5">BAFB</strain>
    </source>
</reference>
<dbReference type="RefSeq" id="WP_045547538.1">
    <property type="nucleotide sequence ID" value="NZ_JZDQ02000040.1"/>
</dbReference>
<comment type="similarity">
    <text evidence="1">Belongs to the 'GDXG' lipolytic enzyme family.</text>
</comment>
<dbReference type="Pfam" id="PF07859">
    <property type="entry name" value="Abhydrolase_3"/>
    <property type="match status" value="1"/>
</dbReference>
<dbReference type="PANTHER" id="PTHR48081">
    <property type="entry name" value="AB HYDROLASE SUPERFAMILY PROTEIN C4A8.06C"/>
    <property type="match status" value="1"/>
</dbReference>
<accession>A0A1J4MYH2</accession>
<dbReference type="Gene3D" id="3.40.50.1820">
    <property type="entry name" value="alpha/beta hydrolase"/>
    <property type="match status" value="1"/>
</dbReference>
<gene>
    <name evidence="5" type="ORF">UG56_023170</name>
</gene>
<keyword evidence="6" id="KW-1185">Reference proteome</keyword>
<comment type="caution">
    <text evidence="5">The sequence shown here is derived from an EMBL/GenBank/DDBJ whole genome shotgun (WGS) entry which is preliminary data.</text>
</comment>
<dbReference type="InterPro" id="IPR029058">
    <property type="entry name" value="AB_hydrolase_fold"/>
</dbReference>
<dbReference type="STRING" id="1844.UG56_023170"/>
<dbReference type="AlphaFoldDB" id="A0A1J4MYH2"/>
<dbReference type="InterPro" id="IPR013094">
    <property type="entry name" value="AB_hydrolase_3"/>
</dbReference>
<dbReference type="InterPro" id="IPR002168">
    <property type="entry name" value="Lipase_GDXG_HIS_AS"/>
</dbReference>
<name>A0A1J4MYH2_9ACTN</name>
<feature type="active site" evidence="3">
    <location>
        <position position="139"/>
    </location>
</feature>
<evidence type="ECO:0000256" key="1">
    <source>
        <dbReference type="ARBA" id="ARBA00010515"/>
    </source>
</evidence>
<evidence type="ECO:0000313" key="6">
    <source>
        <dbReference type="Proteomes" id="UP000033772"/>
    </source>
</evidence>
<dbReference type="InterPro" id="IPR033140">
    <property type="entry name" value="Lipase_GDXG_put_SER_AS"/>
</dbReference>